<comment type="subunit">
    <text evidence="3">Interacts with GyrB.</text>
</comment>
<dbReference type="Proteomes" id="UP000599312">
    <property type="component" value="Unassembled WGS sequence"/>
</dbReference>
<evidence type="ECO:0000256" key="2">
    <source>
        <dbReference type="ARBA" id="ARBA00022833"/>
    </source>
</evidence>
<evidence type="ECO:0000256" key="1">
    <source>
        <dbReference type="ARBA" id="ARBA00022723"/>
    </source>
</evidence>
<keyword evidence="5" id="KW-1185">Reference proteome</keyword>
<proteinExistence type="inferred from homology"/>
<dbReference type="PANTHER" id="PTHR36150:SF1">
    <property type="entry name" value="DNA GYRASE INHIBITOR YACG"/>
    <property type="match status" value="1"/>
</dbReference>
<dbReference type="SUPFAM" id="SSF57716">
    <property type="entry name" value="Glucocorticoid receptor-like (DNA-binding domain)"/>
    <property type="match status" value="1"/>
</dbReference>
<feature type="binding site" evidence="3">
    <location>
        <position position="16"/>
    </location>
    <ligand>
        <name>Zn(2+)</name>
        <dbReference type="ChEBI" id="CHEBI:29105"/>
    </ligand>
</feature>
<feature type="binding site" evidence="3">
    <location>
        <position position="19"/>
    </location>
    <ligand>
        <name>Zn(2+)</name>
        <dbReference type="ChEBI" id="CHEBI:29105"/>
    </ligand>
</feature>
<sequence>MTPANENKPQASAGKCPVCGKPMQVEYRPFCSKRCADVDLNRWLTGGYAIPAVEDDEDRDEGDREA</sequence>
<dbReference type="InterPro" id="IPR013088">
    <property type="entry name" value="Znf_NHR/GATA"/>
</dbReference>
<reference evidence="4" key="1">
    <citation type="submission" date="2020-11" db="EMBL/GenBank/DDBJ databases">
        <authorList>
            <person name="Kim M.K."/>
        </authorList>
    </citation>
    <scope>NUCLEOTIDE SEQUENCE</scope>
    <source>
        <strain evidence="4">BT350</strain>
    </source>
</reference>
<dbReference type="HAMAP" id="MF_00649">
    <property type="entry name" value="DNA_gyrase_inhibitor_YacG"/>
    <property type="match status" value="1"/>
</dbReference>
<dbReference type="Gene3D" id="3.30.50.10">
    <property type="entry name" value="Erythroid Transcription Factor GATA-1, subunit A"/>
    <property type="match status" value="1"/>
</dbReference>
<gene>
    <name evidence="3 4" type="primary">yacG</name>
    <name evidence="4" type="ORF">I2H38_01975</name>
</gene>
<feature type="binding site" evidence="3">
    <location>
        <position position="35"/>
    </location>
    <ligand>
        <name>Zn(2+)</name>
        <dbReference type="ChEBI" id="CHEBI:29105"/>
    </ligand>
</feature>
<comment type="caution">
    <text evidence="4">The sequence shown here is derived from an EMBL/GenBank/DDBJ whole genome shotgun (WGS) entry which is preliminary data.</text>
</comment>
<evidence type="ECO:0000313" key="4">
    <source>
        <dbReference type="EMBL" id="MBF9232140.1"/>
    </source>
</evidence>
<feature type="binding site" evidence="3">
    <location>
        <position position="31"/>
    </location>
    <ligand>
        <name>Zn(2+)</name>
        <dbReference type="ChEBI" id="CHEBI:29105"/>
    </ligand>
</feature>
<keyword evidence="1 3" id="KW-0479">Metal-binding</keyword>
<dbReference type="RefSeq" id="WP_196270117.1">
    <property type="nucleotide sequence ID" value="NZ_JADQDO010000001.1"/>
</dbReference>
<dbReference type="Pfam" id="PF03884">
    <property type="entry name" value="YacG"/>
    <property type="match status" value="1"/>
</dbReference>
<accession>A0A931BMP2</accession>
<dbReference type="EMBL" id="JADQDO010000001">
    <property type="protein sequence ID" value="MBF9232140.1"/>
    <property type="molecule type" value="Genomic_DNA"/>
</dbReference>
<dbReference type="GO" id="GO:0008270">
    <property type="term" value="F:zinc ion binding"/>
    <property type="evidence" value="ECO:0007669"/>
    <property type="project" value="UniProtKB-UniRule"/>
</dbReference>
<organism evidence="4 5">
    <name type="scientific">Microvirga alba</name>
    <dbReference type="NCBI Taxonomy" id="2791025"/>
    <lineage>
        <taxon>Bacteria</taxon>
        <taxon>Pseudomonadati</taxon>
        <taxon>Pseudomonadota</taxon>
        <taxon>Alphaproteobacteria</taxon>
        <taxon>Hyphomicrobiales</taxon>
        <taxon>Methylobacteriaceae</taxon>
        <taxon>Microvirga</taxon>
    </lineage>
</organism>
<dbReference type="AlphaFoldDB" id="A0A931BMP2"/>
<comment type="similarity">
    <text evidence="3">Belongs to the DNA gyrase inhibitor YacG family.</text>
</comment>
<comment type="cofactor">
    <cofactor evidence="3">
        <name>Zn(2+)</name>
        <dbReference type="ChEBI" id="CHEBI:29105"/>
    </cofactor>
    <text evidence="3">Binds 1 zinc ion.</text>
</comment>
<evidence type="ECO:0000256" key="3">
    <source>
        <dbReference type="HAMAP-Rule" id="MF_00649"/>
    </source>
</evidence>
<dbReference type="GO" id="GO:0006355">
    <property type="term" value="P:regulation of DNA-templated transcription"/>
    <property type="evidence" value="ECO:0007669"/>
    <property type="project" value="InterPro"/>
</dbReference>
<dbReference type="PANTHER" id="PTHR36150">
    <property type="entry name" value="DNA GYRASE INHIBITOR YACG"/>
    <property type="match status" value="1"/>
</dbReference>
<protein>
    <recommendedName>
        <fullName evidence="3">DNA gyrase inhibitor YacG</fullName>
    </recommendedName>
</protein>
<comment type="function">
    <text evidence="3">Inhibits all the catalytic activities of DNA gyrase by preventing its interaction with DNA. Acts by binding directly to the C-terminal domain of GyrB, which probably disrupts DNA binding by the gyrase.</text>
</comment>
<dbReference type="GO" id="GO:0008657">
    <property type="term" value="F:DNA topoisomerase type II (double strand cut, ATP-hydrolyzing) inhibitor activity"/>
    <property type="evidence" value="ECO:0007669"/>
    <property type="project" value="UniProtKB-UniRule"/>
</dbReference>
<name>A0A931BMP2_9HYPH</name>
<dbReference type="NCBIfam" id="NF002362">
    <property type="entry name" value="PRK01343.1"/>
    <property type="match status" value="1"/>
</dbReference>
<keyword evidence="2 3" id="KW-0862">Zinc</keyword>
<evidence type="ECO:0000313" key="5">
    <source>
        <dbReference type="Proteomes" id="UP000599312"/>
    </source>
</evidence>
<dbReference type="InterPro" id="IPR005584">
    <property type="entry name" value="DNA_gyrase_inhibitor_YacG"/>
</dbReference>